<feature type="domain" description="Metallo-beta-lactamase" evidence="10">
    <location>
        <begin position="11"/>
        <end position="172"/>
    </location>
</feature>
<dbReference type="Proteomes" id="UP000095284">
    <property type="component" value="Unplaced"/>
</dbReference>
<dbReference type="InterPro" id="IPR035680">
    <property type="entry name" value="Clx_II_MBL"/>
</dbReference>
<sequence length="256" mass="28997">MKVVVERALADNYMYYVIDDSTRDGFVVDLGDVTNVAKVERREEFKLKAALVTHHHWDHSQGASEIRKQYPNIKIYGGDQDRIQQTDNVTDGQVINFGNIEIVCIGTPGHTTSHICYYAKDKRTQKKALFTGDTVFLAGCGKFFECPASVMYGTLNKLQNTVDDDTEVYCGHEYSTTNLKFAKEVEPGNARITEKIETVKSSLNAGKYSVPSLWGDEKLYNPFLRVDQQSVKEYCQAEDPIEVLDKLRAKKNNFRG</sequence>
<comment type="catalytic activity">
    <reaction evidence="1">
        <text>an S-(2-hydroxyacyl)glutathione + H2O = a 2-hydroxy carboxylate + glutathione + H(+)</text>
        <dbReference type="Rhea" id="RHEA:21864"/>
        <dbReference type="ChEBI" id="CHEBI:15377"/>
        <dbReference type="ChEBI" id="CHEBI:15378"/>
        <dbReference type="ChEBI" id="CHEBI:57925"/>
        <dbReference type="ChEBI" id="CHEBI:58896"/>
        <dbReference type="ChEBI" id="CHEBI:71261"/>
        <dbReference type="EC" id="3.1.2.6"/>
    </reaction>
</comment>
<evidence type="ECO:0000256" key="7">
    <source>
        <dbReference type="ARBA" id="ARBA00022801"/>
    </source>
</evidence>
<keyword evidence="8" id="KW-0862">Zinc</keyword>
<dbReference type="WBParaSite" id="BXY_1514400.1">
    <property type="protein sequence ID" value="BXY_1514400.1"/>
    <property type="gene ID" value="BXY_1514400"/>
</dbReference>
<dbReference type="SMR" id="A0A1I7SPZ9"/>
<evidence type="ECO:0000256" key="8">
    <source>
        <dbReference type="ARBA" id="ARBA00022833"/>
    </source>
</evidence>
<dbReference type="PANTHER" id="PTHR11935">
    <property type="entry name" value="BETA LACTAMASE DOMAIN"/>
    <property type="match status" value="1"/>
</dbReference>
<evidence type="ECO:0000256" key="4">
    <source>
        <dbReference type="ARBA" id="ARBA00006759"/>
    </source>
</evidence>
<comment type="pathway">
    <text evidence="3">Secondary metabolite metabolism; methylglyoxal degradation; (R)-lactate from methylglyoxal: step 2/2.</text>
</comment>
<dbReference type="InterPro" id="IPR036866">
    <property type="entry name" value="RibonucZ/Hydroxyglut_hydro"/>
</dbReference>
<dbReference type="Gene3D" id="3.60.15.10">
    <property type="entry name" value="Ribonuclease Z/Hydroxyacylglutathione hydrolase-like"/>
    <property type="match status" value="1"/>
</dbReference>
<proteinExistence type="inferred from homology"/>
<dbReference type="PANTHER" id="PTHR11935:SF94">
    <property type="entry name" value="TENZING NORGAY, ISOFORM C"/>
    <property type="match status" value="1"/>
</dbReference>
<dbReference type="Pfam" id="PF16123">
    <property type="entry name" value="HAGH_C"/>
    <property type="match status" value="1"/>
</dbReference>
<dbReference type="OrthoDB" id="515692at2759"/>
<evidence type="ECO:0000256" key="3">
    <source>
        <dbReference type="ARBA" id="ARBA00004963"/>
    </source>
</evidence>
<dbReference type="NCBIfam" id="TIGR03413">
    <property type="entry name" value="GSH_gloB"/>
    <property type="match status" value="1"/>
</dbReference>
<organism evidence="12 14">
    <name type="scientific">Bursaphelenchus xylophilus</name>
    <name type="common">Pinewood nematode worm</name>
    <name type="synonym">Aphelenchoides xylophilus</name>
    <dbReference type="NCBI Taxonomy" id="6326"/>
    <lineage>
        <taxon>Eukaryota</taxon>
        <taxon>Metazoa</taxon>
        <taxon>Ecdysozoa</taxon>
        <taxon>Nematoda</taxon>
        <taxon>Chromadorea</taxon>
        <taxon>Rhabditida</taxon>
        <taxon>Tylenchina</taxon>
        <taxon>Tylenchomorpha</taxon>
        <taxon>Aphelenchoidea</taxon>
        <taxon>Aphelenchoididae</taxon>
        <taxon>Bursaphelenchus</taxon>
    </lineage>
</organism>
<evidence type="ECO:0000256" key="2">
    <source>
        <dbReference type="ARBA" id="ARBA00001947"/>
    </source>
</evidence>
<dbReference type="EMBL" id="CAJFCV020000003">
    <property type="protein sequence ID" value="CAG9109418.1"/>
    <property type="molecule type" value="Genomic_DNA"/>
</dbReference>
<gene>
    <name evidence="11" type="ORF">BXYJ_LOCUS7174</name>
</gene>
<dbReference type="EMBL" id="CAJFDI010000003">
    <property type="protein sequence ID" value="CAD5222206.1"/>
    <property type="molecule type" value="Genomic_DNA"/>
</dbReference>
<dbReference type="HAMAP" id="MF_01374">
    <property type="entry name" value="Glyoxalase_2"/>
    <property type="match status" value="1"/>
</dbReference>
<dbReference type="Pfam" id="PF00753">
    <property type="entry name" value="Lactamase_B"/>
    <property type="match status" value="1"/>
</dbReference>
<dbReference type="SUPFAM" id="SSF56281">
    <property type="entry name" value="Metallo-hydrolase/oxidoreductase"/>
    <property type="match status" value="1"/>
</dbReference>
<evidence type="ECO:0000256" key="6">
    <source>
        <dbReference type="ARBA" id="ARBA00022723"/>
    </source>
</evidence>
<reference evidence="11" key="2">
    <citation type="submission" date="2020-09" db="EMBL/GenBank/DDBJ databases">
        <authorList>
            <person name="Kikuchi T."/>
        </authorList>
    </citation>
    <scope>NUCLEOTIDE SEQUENCE</scope>
    <source>
        <strain evidence="11">Ka4C1</strain>
    </source>
</reference>
<dbReference type="GO" id="GO:0019243">
    <property type="term" value="P:methylglyoxal catabolic process to D-lactate via S-lactoyl-glutathione"/>
    <property type="evidence" value="ECO:0007669"/>
    <property type="project" value="InterPro"/>
</dbReference>
<comment type="similarity">
    <text evidence="4">Belongs to the metallo-beta-lactamase superfamily. Glyoxalase II family.</text>
</comment>
<dbReference type="EC" id="3.1.2.6" evidence="5"/>
<comment type="cofactor">
    <cofactor evidence="2">
        <name>Zn(2+)</name>
        <dbReference type="ChEBI" id="CHEBI:29105"/>
    </cofactor>
</comment>
<name>A0A1I7SPZ9_BURXY</name>
<keyword evidence="7" id="KW-0378">Hydrolase</keyword>
<dbReference type="AlphaFoldDB" id="A0A1I7SPZ9"/>
<keyword evidence="13" id="KW-1185">Reference proteome</keyword>
<evidence type="ECO:0000313" key="11">
    <source>
        <dbReference type="EMBL" id="CAD5222206.1"/>
    </source>
</evidence>
<dbReference type="eggNOG" id="KOG0813">
    <property type="taxonomic scope" value="Eukaryota"/>
</dbReference>
<keyword evidence="6" id="KW-0479">Metal-binding</keyword>
<dbReference type="InterPro" id="IPR001279">
    <property type="entry name" value="Metallo-B-lactamas"/>
</dbReference>
<dbReference type="SMART" id="SM00849">
    <property type="entry name" value="Lactamase_B"/>
    <property type="match status" value="1"/>
</dbReference>
<evidence type="ECO:0000313" key="14">
    <source>
        <dbReference type="WBParaSite" id="BXY_1514400.1"/>
    </source>
</evidence>
<evidence type="ECO:0000256" key="9">
    <source>
        <dbReference type="ARBA" id="ARBA00031044"/>
    </source>
</evidence>
<dbReference type="GO" id="GO:0046872">
    <property type="term" value="F:metal ion binding"/>
    <property type="evidence" value="ECO:0007669"/>
    <property type="project" value="UniProtKB-KW"/>
</dbReference>
<dbReference type="GO" id="GO:0004416">
    <property type="term" value="F:hydroxyacylglutathione hydrolase activity"/>
    <property type="evidence" value="ECO:0007669"/>
    <property type="project" value="UniProtKB-EC"/>
</dbReference>
<dbReference type="Proteomes" id="UP000659654">
    <property type="component" value="Unassembled WGS sequence"/>
</dbReference>
<protein>
    <recommendedName>
        <fullName evidence="5">hydroxyacylglutathione hydrolase</fullName>
        <ecNumber evidence="5">3.1.2.6</ecNumber>
    </recommendedName>
    <alternativeName>
        <fullName evidence="9">Glyoxalase II</fullName>
    </alternativeName>
</protein>
<evidence type="ECO:0000313" key="13">
    <source>
        <dbReference type="Proteomes" id="UP000659654"/>
    </source>
</evidence>
<evidence type="ECO:0000256" key="5">
    <source>
        <dbReference type="ARBA" id="ARBA00011917"/>
    </source>
</evidence>
<reference evidence="14" key="1">
    <citation type="submission" date="2016-11" db="UniProtKB">
        <authorList>
            <consortium name="WormBaseParasite"/>
        </authorList>
    </citation>
    <scope>IDENTIFICATION</scope>
</reference>
<dbReference type="InterPro" id="IPR032282">
    <property type="entry name" value="HAGH_C"/>
</dbReference>
<evidence type="ECO:0000313" key="12">
    <source>
        <dbReference type="Proteomes" id="UP000095284"/>
    </source>
</evidence>
<evidence type="ECO:0000256" key="1">
    <source>
        <dbReference type="ARBA" id="ARBA00001623"/>
    </source>
</evidence>
<evidence type="ECO:0000259" key="10">
    <source>
        <dbReference type="SMART" id="SM00849"/>
    </source>
</evidence>
<dbReference type="Proteomes" id="UP000582659">
    <property type="component" value="Unassembled WGS sequence"/>
</dbReference>
<dbReference type="InterPro" id="IPR017782">
    <property type="entry name" value="Hydroxyacylglutathione_Hdrlase"/>
</dbReference>
<dbReference type="CDD" id="cd07723">
    <property type="entry name" value="hydroxyacylglutathione_hydrolase_MBL-fold"/>
    <property type="match status" value="1"/>
</dbReference>
<accession>A0A1I7SPZ9</accession>